<evidence type="ECO:0000313" key="2">
    <source>
        <dbReference type="Proteomes" id="UP001162501"/>
    </source>
</evidence>
<name>A0ACB0EEG0_RANTA</name>
<protein>
    <submittedName>
        <fullName evidence="1">Uncharacterized protein</fullName>
    </submittedName>
</protein>
<evidence type="ECO:0000313" key="1">
    <source>
        <dbReference type="EMBL" id="CAI9698654.1"/>
    </source>
</evidence>
<proteinExistence type="predicted"/>
<sequence>MHTNLQLMSGKHDGYLLASEELSEGKETDLFYTALKGPGGLSRAPETSGKAYSEAARPRHRRAAASPPVPATPEQPDPVQPGARLSRPAPGSLPRTSSGPPPRLLGAPPAARSPTGFQFRDEPLLPARESGSQKPLSPPAARLPGRAGSSAPPAGEQPFPTCTGGTCRSAQCRKWPNPGAGEPEVRGGGGEGGGEGNGEGGGGQKGRGEGFPGSADRARRASEGSAPAAGVARVRERRRWGLWEPPTGKKRGPASLSPQTRLLLVPQLSEKPLRGVQSESSPPVLERVPTPEPQPLNFGCKTKAVPTDKAFFNELTVSQKAWSWQTVNI</sequence>
<dbReference type="Proteomes" id="UP001162501">
    <property type="component" value="Chromosome 19"/>
</dbReference>
<organism evidence="1 2">
    <name type="scientific">Rangifer tarandus platyrhynchus</name>
    <name type="common">Svalbard reindeer</name>
    <dbReference type="NCBI Taxonomy" id="3082113"/>
    <lineage>
        <taxon>Eukaryota</taxon>
        <taxon>Metazoa</taxon>
        <taxon>Chordata</taxon>
        <taxon>Craniata</taxon>
        <taxon>Vertebrata</taxon>
        <taxon>Euteleostomi</taxon>
        <taxon>Mammalia</taxon>
        <taxon>Eutheria</taxon>
        <taxon>Laurasiatheria</taxon>
        <taxon>Artiodactyla</taxon>
        <taxon>Ruminantia</taxon>
        <taxon>Pecora</taxon>
        <taxon>Cervidae</taxon>
        <taxon>Odocoileinae</taxon>
        <taxon>Rangifer</taxon>
    </lineage>
</organism>
<reference evidence="1" key="1">
    <citation type="submission" date="2023-05" db="EMBL/GenBank/DDBJ databases">
        <authorList>
            <consortium name="ELIXIR-Norway"/>
        </authorList>
    </citation>
    <scope>NUCLEOTIDE SEQUENCE</scope>
</reference>
<gene>
    <name evidence="1" type="ORF">MRATA1EN3_LOCUS9867</name>
</gene>
<dbReference type="EMBL" id="OX596103">
    <property type="protein sequence ID" value="CAI9698654.1"/>
    <property type="molecule type" value="Genomic_DNA"/>
</dbReference>
<accession>A0ACB0EEG0</accession>